<gene>
    <name evidence="12" type="ORF">A6J77_003270</name>
</gene>
<accession>A0A2J9PLS8</accession>
<protein>
    <recommendedName>
        <fullName evidence="2 10">FAD:protein FMN transferase</fullName>
        <ecNumber evidence="1 10">2.7.1.180</ecNumber>
    </recommendedName>
    <alternativeName>
        <fullName evidence="8 10">Flavin transferase</fullName>
    </alternativeName>
</protein>
<feature type="binding site" evidence="11">
    <location>
        <position position="148"/>
    </location>
    <ligand>
        <name>Mg(2+)</name>
        <dbReference type="ChEBI" id="CHEBI:18420"/>
    </ligand>
</feature>
<dbReference type="Gene3D" id="3.10.520.10">
    <property type="entry name" value="ApbE-like domains"/>
    <property type="match status" value="1"/>
</dbReference>
<dbReference type="GO" id="GO:0016740">
    <property type="term" value="F:transferase activity"/>
    <property type="evidence" value="ECO:0007669"/>
    <property type="project" value="UniProtKB-UniRule"/>
</dbReference>
<dbReference type="PIRSF" id="PIRSF006268">
    <property type="entry name" value="ApbE"/>
    <property type="match status" value="1"/>
</dbReference>
<keyword evidence="6 10" id="KW-0274">FAD</keyword>
<dbReference type="EC" id="2.7.1.180" evidence="1 10"/>
<sequence>MDFEQRHSINLMGTTIDLMVDHPNSHSLLLAAVHRLFQLEARFSANDPSSELMAVNQAAGIKAVQVHPELFHLIQIGKKESVASGRKLNIAIGPLVNLWRIGFSDYRKPSQQEIDDRLTLVDPNEIHLDEIEKTVYLAKPGMSIDLGALAKGYAADEIIAYFKDQGVTRASINLGGNLRFYGHRPSHTESTQWRIGIQDPDQTRGYNKAIVDLGNRSVVTSGDYVRVFEQDGHLYHHILDSTNGKPFQADVRSVTVVSESSLDGEIWTTRLFPLSKEAIINQAEQIDHIEVLVVDQQGQVTYTSGLEGKVELIC</sequence>
<evidence type="ECO:0000256" key="2">
    <source>
        <dbReference type="ARBA" id="ARBA00016337"/>
    </source>
</evidence>
<keyword evidence="5 10" id="KW-0479">Metal-binding</keyword>
<organism evidence="12 13">
    <name type="scientific">Aerococcus viridans</name>
    <dbReference type="NCBI Taxonomy" id="1377"/>
    <lineage>
        <taxon>Bacteria</taxon>
        <taxon>Bacillati</taxon>
        <taxon>Bacillota</taxon>
        <taxon>Bacilli</taxon>
        <taxon>Lactobacillales</taxon>
        <taxon>Aerococcaceae</taxon>
        <taxon>Aerococcus</taxon>
    </lineage>
</organism>
<evidence type="ECO:0000256" key="10">
    <source>
        <dbReference type="PIRNR" id="PIRNR006268"/>
    </source>
</evidence>
<dbReference type="InterPro" id="IPR003374">
    <property type="entry name" value="ApbE-like_sf"/>
</dbReference>
<keyword evidence="7 10" id="KW-0460">Magnesium</keyword>
<dbReference type="Proteomes" id="UP000192813">
    <property type="component" value="Unassembled WGS sequence"/>
</dbReference>
<evidence type="ECO:0000256" key="8">
    <source>
        <dbReference type="ARBA" id="ARBA00031306"/>
    </source>
</evidence>
<comment type="cofactor">
    <cofactor evidence="11">
        <name>Mg(2+)</name>
        <dbReference type="ChEBI" id="CHEBI:18420"/>
    </cofactor>
    <cofactor evidence="11">
        <name>Mn(2+)</name>
        <dbReference type="ChEBI" id="CHEBI:29035"/>
    </cofactor>
    <text evidence="11">Magnesium. Can also use manganese.</text>
</comment>
<dbReference type="Pfam" id="PF02424">
    <property type="entry name" value="ApbE"/>
    <property type="match status" value="1"/>
</dbReference>
<dbReference type="EMBL" id="NBTM02000001">
    <property type="protein sequence ID" value="PNL91298.1"/>
    <property type="molecule type" value="Genomic_DNA"/>
</dbReference>
<dbReference type="AlphaFoldDB" id="A0A2J9PLS8"/>
<evidence type="ECO:0000256" key="3">
    <source>
        <dbReference type="ARBA" id="ARBA00022630"/>
    </source>
</evidence>
<evidence type="ECO:0000256" key="4">
    <source>
        <dbReference type="ARBA" id="ARBA00022679"/>
    </source>
</evidence>
<evidence type="ECO:0000256" key="6">
    <source>
        <dbReference type="ARBA" id="ARBA00022827"/>
    </source>
</evidence>
<comment type="catalytic activity">
    <reaction evidence="9 10">
        <text>L-threonyl-[protein] + FAD = FMN-L-threonyl-[protein] + AMP + H(+)</text>
        <dbReference type="Rhea" id="RHEA:36847"/>
        <dbReference type="Rhea" id="RHEA-COMP:11060"/>
        <dbReference type="Rhea" id="RHEA-COMP:11061"/>
        <dbReference type="ChEBI" id="CHEBI:15378"/>
        <dbReference type="ChEBI" id="CHEBI:30013"/>
        <dbReference type="ChEBI" id="CHEBI:57692"/>
        <dbReference type="ChEBI" id="CHEBI:74257"/>
        <dbReference type="ChEBI" id="CHEBI:456215"/>
        <dbReference type="EC" id="2.7.1.180"/>
    </reaction>
</comment>
<evidence type="ECO:0000256" key="1">
    <source>
        <dbReference type="ARBA" id="ARBA00011955"/>
    </source>
</evidence>
<evidence type="ECO:0000256" key="5">
    <source>
        <dbReference type="ARBA" id="ARBA00022723"/>
    </source>
</evidence>
<dbReference type="PANTHER" id="PTHR30040">
    <property type="entry name" value="THIAMINE BIOSYNTHESIS LIPOPROTEIN APBE"/>
    <property type="match status" value="1"/>
</dbReference>
<comment type="similarity">
    <text evidence="10">Belongs to the ApbE family.</text>
</comment>
<dbReference type="SUPFAM" id="SSF143631">
    <property type="entry name" value="ApbE-like"/>
    <property type="match status" value="1"/>
</dbReference>
<dbReference type="RefSeq" id="WP_083068180.1">
    <property type="nucleotide sequence ID" value="NZ_CBCPHS010000008.1"/>
</dbReference>
<name>A0A2J9PLS8_9LACT</name>
<keyword evidence="4 10" id="KW-0808">Transferase</keyword>
<keyword evidence="3 10" id="KW-0285">Flavoprotein</keyword>
<evidence type="ECO:0000313" key="12">
    <source>
        <dbReference type="EMBL" id="PNL91298.1"/>
    </source>
</evidence>
<evidence type="ECO:0000256" key="9">
    <source>
        <dbReference type="ARBA" id="ARBA00048540"/>
    </source>
</evidence>
<evidence type="ECO:0000256" key="11">
    <source>
        <dbReference type="PIRSR" id="PIRSR006268-2"/>
    </source>
</evidence>
<dbReference type="InterPro" id="IPR024932">
    <property type="entry name" value="ApbE"/>
</dbReference>
<dbReference type="GO" id="GO:0046872">
    <property type="term" value="F:metal ion binding"/>
    <property type="evidence" value="ECO:0007669"/>
    <property type="project" value="UniProtKB-UniRule"/>
</dbReference>
<evidence type="ECO:0000256" key="7">
    <source>
        <dbReference type="ARBA" id="ARBA00022842"/>
    </source>
</evidence>
<dbReference type="PANTHER" id="PTHR30040:SF2">
    <property type="entry name" value="FAD:PROTEIN FMN TRANSFERASE"/>
    <property type="match status" value="1"/>
</dbReference>
<proteinExistence type="inferred from homology"/>
<feature type="binding site" evidence="11">
    <location>
        <position position="269"/>
    </location>
    <ligand>
        <name>Mg(2+)</name>
        <dbReference type="ChEBI" id="CHEBI:18420"/>
    </ligand>
</feature>
<reference evidence="13" key="1">
    <citation type="submission" date="2017-12" db="EMBL/GenBank/DDBJ databases">
        <title>FDA dAtabase for Regulatory Grade micrObial Sequences (FDA-ARGOS): Supporting development and validation of Infectious Disease Dx tests.</title>
        <authorList>
            <person name="Hoffmann M."/>
            <person name="Allard M."/>
            <person name="Evans P."/>
            <person name="Brown E."/>
            <person name="Tallon L."/>
            <person name="Sadzewicz L."/>
            <person name="Sengamalay N."/>
            <person name="Ott S."/>
            <person name="Godinez A."/>
            <person name="Nagaraj S."/>
            <person name="Vavikolanu K."/>
            <person name="Aluvathingal J."/>
            <person name="Nadendla S."/>
            <person name="Sichtig H."/>
        </authorList>
    </citation>
    <scope>NUCLEOTIDE SEQUENCE [LARGE SCALE GENOMIC DNA]</scope>
    <source>
        <strain evidence="13">FDAARGOS_249</strain>
    </source>
</reference>
<comment type="caution">
    <text evidence="12">The sequence shown here is derived from an EMBL/GenBank/DDBJ whole genome shotgun (WGS) entry which is preliminary data.</text>
</comment>
<evidence type="ECO:0000313" key="13">
    <source>
        <dbReference type="Proteomes" id="UP000192813"/>
    </source>
</evidence>